<evidence type="ECO:0000259" key="4">
    <source>
        <dbReference type="Pfam" id="PF00534"/>
    </source>
</evidence>
<gene>
    <name evidence="5" type="ORF">COU19_00560</name>
</gene>
<evidence type="ECO:0000256" key="3">
    <source>
        <dbReference type="SAM" id="Phobius"/>
    </source>
</evidence>
<evidence type="ECO:0000313" key="6">
    <source>
        <dbReference type="Proteomes" id="UP000230179"/>
    </source>
</evidence>
<protein>
    <recommendedName>
        <fullName evidence="4">Glycosyl transferase family 1 domain-containing protein</fullName>
    </recommendedName>
</protein>
<dbReference type="Gene3D" id="3.40.50.2000">
    <property type="entry name" value="Glycogen Phosphorylase B"/>
    <property type="match status" value="2"/>
</dbReference>
<dbReference type="EMBL" id="PFBL01000004">
    <property type="protein sequence ID" value="PIR83439.1"/>
    <property type="molecule type" value="Genomic_DNA"/>
</dbReference>
<dbReference type="GO" id="GO:0016757">
    <property type="term" value="F:glycosyltransferase activity"/>
    <property type="evidence" value="ECO:0007669"/>
    <property type="project" value="UniProtKB-KW"/>
</dbReference>
<keyword evidence="3" id="KW-1133">Transmembrane helix</keyword>
<accession>A0A2H0UAK4</accession>
<proteinExistence type="predicted"/>
<feature type="transmembrane region" description="Helical" evidence="3">
    <location>
        <begin position="67"/>
        <end position="85"/>
    </location>
</feature>
<evidence type="ECO:0000256" key="1">
    <source>
        <dbReference type="ARBA" id="ARBA00022676"/>
    </source>
</evidence>
<comment type="caution">
    <text evidence="5">The sequence shown here is derived from an EMBL/GenBank/DDBJ whole genome shotgun (WGS) entry which is preliminary data.</text>
</comment>
<keyword evidence="3" id="KW-0812">Transmembrane</keyword>
<keyword evidence="3" id="KW-0472">Membrane</keyword>
<dbReference type="Pfam" id="PF00534">
    <property type="entry name" value="Glycos_transf_1"/>
    <property type="match status" value="1"/>
</dbReference>
<dbReference type="PANTHER" id="PTHR12526:SF510">
    <property type="entry name" value="D-INOSITOL 3-PHOSPHATE GLYCOSYLTRANSFERASE"/>
    <property type="match status" value="1"/>
</dbReference>
<evidence type="ECO:0000313" key="5">
    <source>
        <dbReference type="EMBL" id="PIR83439.1"/>
    </source>
</evidence>
<keyword evidence="2" id="KW-0808">Transferase</keyword>
<feature type="domain" description="Glycosyl transferase family 1" evidence="4">
    <location>
        <begin position="176"/>
        <end position="339"/>
    </location>
</feature>
<evidence type="ECO:0000256" key="2">
    <source>
        <dbReference type="ARBA" id="ARBA00022679"/>
    </source>
</evidence>
<dbReference type="AlphaFoldDB" id="A0A2H0UAK4"/>
<dbReference type="InterPro" id="IPR001296">
    <property type="entry name" value="Glyco_trans_1"/>
</dbReference>
<dbReference type="PANTHER" id="PTHR12526">
    <property type="entry name" value="GLYCOSYLTRANSFERASE"/>
    <property type="match status" value="1"/>
</dbReference>
<reference evidence="6" key="1">
    <citation type="submission" date="2017-09" db="EMBL/GenBank/DDBJ databases">
        <title>Depth-based differentiation of microbial function through sediment-hosted aquifers and enrichment of novel symbionts in the deep terrestrial subsurface.</title>
        <authorList>
            <person name="Probst A.J."/>
            <person name="Ladd B."/>
            <person name="Jarett J.K."/>
            <person name="Geller-Mcgrath D.E."/>
            <person name="Sieber C.M.K."/>
            <person name="Emerson J.B."/>
            <person name="Anantharaman K."/>
            <person name="Thomas B.C."/>
            <person name="Malmstrom R."/>
            <person name="Stieglmeier M."/>
            <person name="Klingl A."/>
            <person name="Woyke T."/>
            <person name="Ryan C.M."/>
            <person name="Banfield J.F."/>
        </authorList>
    </citation>
    <scope>NUCLEOTIDE SEQUENCE [LARGE SCALE GENOMIC DNA]</scope>
</reference>
<dbReference type="SUPFAM" id="SSF53756">
    <property type="entry name" value="UDP-Glycosyltransferase/glycogen phosphorylase"/>
    <property type="match status" value="1"/>
</dbReference>
<dbReference type="Proteomes" id="UP000230179">
    <property type="component" value="Unassembled WGS sequence"/>
</dbReference>
<organism evidence="5 6">
    <name type="scientific">Candidatus Kaiserbacteria bacterium CG10_big_fil_rev_8_21_14_0_10_56_12</name>
    <dbReference type="NCBI Taxonomy" id="1974611"/>
    <lineage>
        <taxon>Bacteria</taxon>
        <taxon>Candidatus Kaiseribacteriota</taxon>
    </lineage>
</organism>
<keyword evidence="1" id="KW-0328">Glycosyltransferase</keyword>
<sequence>MTQAKDLTVCLFGYSEPEEGGRTWTVREGLAAHGVTVLSCQSARAGAFTKWRDLYQQWRTIKKEVDAVYVVFMGSYVMPLAWVLGRSARVPIVLDLLVSQFDTEVTDRARLSRHHPKAWLLWVVDFVAMWLADLVVVDTEAHQGYFAKHFWLSPKKTVVVPVGCRQDIFVPQPETPARDEWIVEFHGTYIPLQGVEYIIDAAHLVEAKDASVRFELTGDGQTRAAVEAHAKALHLHNVRFFNRTSLRGLAERVAQADLCLGIFGRTPKAIRVIPHKVYECLSCGKPTITEDSPAVRKLLHHLDGIYIVPPGDAAALADAILSLKNDAALRLALAARARELTTTRLTPRVFTHALVAWLEQRT</sequence>
<name>A0A2H0UAK4_9BACT</name>